<evidence type="ECO:0000313" key="2">
    <source>
        <dbReference type="EMBL" id="GIG99944.1"/>
    </source>
</evidence>
<evidence type="ECO:0000256" key="1">
    <source>
        <dbReference type="SAM" id="Coils"/>
    </source>
</evidence>
<dbReference type="Proteomes" id="UP000621500">
    <property type="component" value="Unassembled WGS sequence"/>
</dbReference>
<evidence type="ECO:0000313" key="3">
    <source>
        <dbReference type="Proteomes" id="UP000621500"/>
    </source>
</evidence>
<dbReference type="EMBL" id="BONX01000048">
    <property type="protein sequence ID" value="GIG99944.1"/>
    <property type="molecule type" value="Genomic_DNA"/>
</dbReference>
<proteinExistence type="predicted"/>
<name>A0ABQ4EZ65_9ACTN</name>
<accession>A0ABQ4EZ65</accession>
<keyword evidence="1" id="KW-0175">Coiled coil</keyword>
<reference evidence="2 3" key="1">
    <citation type="submission" date="2021-01" db="EMBL/GenBank/DDBJ databases">
        <title>Whole genome shotgun sequence of Plantactinospora mayteni NBRC 109088.</title>
        <authorList>
            <person name="Komaki H."/>
            <person name="Tamura T."/>
        </authorList>
    </citation>
    <scope>NUCLEOTIDE SEQUENCE [LARGE SCALE GENOMIC DNA]</scope>
    <source>
        <strain evidence="2 3">NBRC 109088</strain>
    </source>
</reference>
<organism evidence="2 3">
    <name type="scientific">Plantactinospora mayteni</name>
    <dbReference type="NCBI Taxonomy" id="566021"/>
    <lineage>
        <taxon>Bacteria</taxon>
        <taxon>Bacillati</taxon>
        <taxon>Actinomycetota</taxon>
        <taxon>Actinomycetes</taxon>
        <taxon>Micromonosporales</taxon>
        <taxon>Micromonosporaceae</taxon>
        <taxon>Plantactinospora</taxon>
    </lineage>
</organism>
<sequence length="126" mass="13671">MTTMNLEELAQRVAALEAEFGVLRQEAAAARALAAGADRDVADYRAELRGHTRTLNALRETQLEQGQAITEQGQAIIEQGQAIIGLSEKVDQLTGTVGHLRDQHGASLTEIVGLLNQLIERDGRQE</sequence>
<keyword evidence="3" id="KW-1185">Reference proteome</keyword>
<protein>
    <submittedName>
        <fullName evidence="2">Uncharacterized protein</fullName>
    </submittedName>
</protein>
<comment type="caution">
    <text evidence="2">The sequence shown here is derived from an EMBL/GenBank/DDBJ whole genome shotgun (WGS) entry which is preliminary data.</text>
</comment>
<gene>
    <name evidence="2" type="ORF">Pma05_65170</name>
</gene>
<feature type="coiled-coil region" evidence="1">
    <location>
        <begin position="6"/>
        <end position="61"/>
    </location>
</feature>